<keyword evidence="1" id="KW-0238">DNA-binding</keyword>
<dbReference type="InterPro" id="IPR050624">
    <property type="entry name" value="HTH-type_Tx_Regulator"/>
</dbReference>
<evidence type="ECO:0000256" key="1">
    <source>
        <dbReference type="ARBA" id="ARBA00023125"/>
    </source>
</evidence>
<feature type="non-terminal residue" evidence="3">
    <location>
        <position position="1"/>
    </location>
</feature>
<evidence type="ECO:0000259" key="2">
    <source>
        <dbReference type="PROSITE" id="PS50977"/>
    </source>
</evidence>
<accession>X1ESS3</accession>
<reference evidence="3" key="1">
    <citation type="journal article" date="2014" name="Front. Microbiol.">
        <title>High frequency of phylogenetically diverse reductive dehalogenase-homologous genes in deep subseafloor sedimentary metagenomes.</title>
        <authorList>
            <person name="Kawai M."/>
            <person name="Futagami T."/>
            <person name="Toyoda A."/>
            <person name="Takaki Y."/>
            <person name="Nishi S."/>
            <person name="Hori S."/>
            <person name="Arai W."/>
            <person name="Tsubouchi T."/>
            <person name="Morono Y."/>
            <person name="Uchiyama I."/>
            <person name="Ito T."/>
            <person name="Fujiyama A."/>
            <person name="Inagaki F."/>
            <person name="Takami H."/>
        </authorList>
    </citation>
    <scope>NUCLEOTIDE SEQUENCE</scope>
    <source>
        <strain evidence="3">Expedition CK06-06</strain>
    </source>
</reference>
<dbReference type="PANTHER" id="PTHR43479">
    <property type="entry name" value="ACREF/ENVCD OPERON REPRESSOR-RELATED"/>
    <property type="match status" value="1"/>
</dbReference>
<sequence>KAAQDEFAQYGFDLSSIQRIIETSGIPRGSFYQYFEDKNDIYGVVIREIKDQKMEFLAPVLQMRKNLGFFDFLMLLEKQAFQFAKQNPQSVQIGRDIIISKTLEKEKLLKTIVEEAYSQIQTDPNCLFLELIKNAMTREEITDAYSPETVNFYVQTMVEGINKRLLALNTSGPFGKEGESILEEFISILKHGLCNL</sequence>
<dbReference type="AlphaFoldDB" id="X1ESS3"/>
<comment type="caution">
    <text evidence="3">The sequence shown here is derived from an EMBL/GenBank/DDBJ whole genome shotgun (WGS) entry which is preliminary data.</text>
</comment>
<name>X1ESS3_9ZZZZ</name>
<feature type="domain" description="HTH tetR-type" evidence="2">
    <location>
        <begin position="1"/>
        <end position="53"/>
    </location>
</feature>
<organism evidence="3">
    <name type="scientific">marine sediment metagenome</name>
    <dbReference type="NCBI Taxonomy" id="412755"/>
    <lineage>
        <taxon>unclassified sequences</taxon>
        <taxon>metagenomes</taxon>
        <taxon>ecological metagenomes</taxon>
    </lineage>
</organism>
<protein>
    <recommendedName>
        <fullName evidence="2">HTH tetR-type domain-containing protein</fullName>
    </recommendedName>
</protein>
<evidence type="ECO:0000313" key="3">
    <source>
        <dbReference type="EMBL" id="GAH11683.1"/>
    </source>
</evidence>
<gene>
    <name evidence="3" type="ORF">S01H4_59848</name>
</gene>
<dbReference type="PANTHER" id="PTHR43479:SF11">
    <property type="entry name" value="ACREF_ENVCD OPERON REPRESSOR-RELATED"/>
    <property type="match status" value="1"/>
</dbReference>
<feature type="non-terminal residue" evidence="3">
    <location>
        <position position="196"/>
    </location>
</feature>
<dbReference type="InterPro" id="IPR001647">
    <property type="entry name" value="HTH_TetR"/>
</dbReference>
<dbReference type="Gene3D" id="1.10.357.10">
    <property type="entry name" value="Tetracycline Repressor, domain 2"/>
    <property type="match status" value="1"/>
</dbReference>
<dbReference type="PROSITE" id="PS50977">
    <property type="entry name" value="HTH_TETR_2"/>
    <property type="match status" value="1"/>
</dbReference>
<proteinExistence type="predicted"/>
<dbReference type="EMBL" id="BART01035166">
    <property type="protein sequence ID" value="GAH11683.1"/>
    <property type="molecule type" value="Genomic_DNA"/>
</dbReference>
<dbReference type="SUPFAM" id="SSF46689">
    <property type="entry name" value="Homeodomain-like"/>
    <property type="match status" value="1"/>
</dbReference>
<dbReference type="Pfam" id="PF00440">
    <property type="entry name" value="TetR_N"/>
    <property type="match status" value="1"/>
</dbReference>
<dbReference type="InterPro" id="IPR009057">
    <property type="entry name" value="Homeodomain-like_sf"/>
</dbReference>
<dbReference type="GO" id="GO:0003677">
    <property type="term" value="F:DNA binding"/>
    <property type="evidence" value="ECO:0007669"/>
    <property type="project" value="UniProtKB-KW"/>
</dbReference>